<evidence type="ECO:0000256" key="6">
    <source>
        <dbReference type="ARBA" id="ARBA00022723"/>
    </source>
</evidence>
<dbReference type="CDD" id="cd07500">
    <property type="entry name" value="HAD_PSP"/>
    <property type="match status" value="1"/>
</dbReference>
<evidence type="ECO:0000313" key="14">
    <source>
        <dbReference type="EMBL" id="MBX8643544.1"/>
    </source>
</evidence>
<feature type="active site" description="Proton donor" evidence="11">
    <location>
        <position position="182"/>
    </location>
</feature>
<dbReference type="EMBL" id="JAHEAC010000011">
    <property type="protein sequence ID" value="MBX8643544.1"/>
    <property type="molecule type" value="Genomic_DNA"/>
</dbReference>
<comment type="cofactor">
    <cofactor evidence="1">
        <name>Mg(2+)</name>
        <dbReference type="ChEBI" id="CHEBI:18420"/>
    </cofactor>
</comment>
<keyword evidence="5" id="KW-0028">Amino-acid biosynthesis</keyword>
<evidence type="ECO:0000256" key="8">
    <source>
        <dbReference type="ARBA" id="ARBA00022842"/>
    </source>
</evidence>
<dbReference type="NCBIfam" id="TIGR01488">
    <property type="entry name" value="HAD-SF-IB"/>
    <property type="match status" value="1"/>
</dbReference>
<evidence type="ECO:0000256" key="11">
    <source>
        <dbReference type="PIRSR" id="PIRSR604469-1"/>
    </source>
</evidence>
<dbReference type="AlphaFoldDB" id="A0A8J7YQ67"/>
<dbReference type="InterPro" id="IPR002912">
    <property type="entry name" value="ACT_dom"/>
</dbReference>
<keyword evidence="9" id="KW-0718">Serine biosynthesis</keyword>
<dbReference type="GO" id="GO:0005737">
    <property type="term" value="C:cytoplasm"/>
    <property type="evidence" value="ECO:0007669"/>
    <property type="project" value="TreeGrafter"/>
</dbReference>
<dbReference type="GO" id="GO:0000287">
    <property type="term" value="F:magnesium ion binding"/>
    <property type="evidence" value="ECO:0007669"/>
    <property type="project" value="TreeGrafter"/>
</dbReference>
<evidence type="ECO:0000313" key="13">
    <source>
        <dbReference type="EMBL" id="MBX8632306.1"/>
    </source>
</evidence>
<dbReference type="SFLD" id="SFLDG01129">
    <property type="entry name" value="C1.5:_HAD__Beta-PGM__Phosphata"/>
    <property type="match status" value="1"/>
</dbReference>
<dbReference type="NCBIfam" id="TIGR00338">
    <property type="entry name" value="serB"/>
    <property type="match status" value="1"/>
</dbReference>
<dbReference type="SFLD" id="SFLDG01136">
    <property type="entry name" value="C1.6:_Phosphoserine_Phosphatas"/>
    <property type="match status" value="1"/>
</dbReference>
<dbReference type="Proteomes" id="UP000750197">
    <property type="component" value="Unassembled WGS sequence"/>
</dbReference>
<accession>A0A8J7YQ67</accession>
<dbReference type="PROSITE" id="PS51671">
    <property type="entry name" value="ACT"/>
    <property type="match status" value="1"/>
</dbReference>
<dbReference type="InterPro" id="IPR045865">
    <property type="entry name" value="ACT-like_dom_sf"/>
</dbReference>
<keyword evidence="6" id="KW-0479">Metal-binding</keyword>
<evidence type="ECO:0000256" key="9">
    <source>
        <dbReference type="ARBA" id="ARBA00023299"/>
    </source>
</evidence>
<dbReference type="Pfam" id="PF13740">
    <property type="entry name" value="ACT_6"/>
    <property type="match status" value="1"/>
</dbReference>
<dbReference type="SFLD" id="SFLDS00003">
    <property type="entry name" value="Haloacid_Dehalogenase"/>
    <property type="match status" value="1"/>
</dbReference>
<dbReference type="InterPro" id="IPR023214">
    <property type="entry name" value="HAD_sf"/>
</dbReference>
<evidence type="ECO:0000256" key="2">
    <source>
        <dbReference type="ARBA" id="ARBA00005135"/>
    </source>
</evidence>
<reference evidence="13" key="1">
    <citation type="submission" date="2021-04" db="EMBL/GenBank/DDBJ databases">
        <title>Genomic insights into ecological role and evolution of a novel Thermoplasmata order Candidatus Sysuiplasmatales.</title>
        <authorList>
            <person name="Yuan Y."/>
        </authorList>
    </citation>
    <scope>NUCLEOTIDE SEQUENCE</scope>
    <source>
        <strain evidence="14">TUT19-bin139</strain>
        <strain evidence="13">YP2-bin.285</strain>
    </source>
</reference>
<dbReference type="PANTHER" id="PTHR43344">
    <property type="entry name" value="PHOSPHOSERINE PHOSPHATASE"/>
    <property type="match status" value="1"/>
</dbReference>
<evidence type="ECO:0000256" key="1">
    <source>
        <dbReference type="ARBA" id="ARBA00001946"/>
    </source>
</evidence>
<dbReference type="Gene3D" id="3.40.50.1000">
    <property type="entry name" value="HAD superfamily/HAD-like"/>
    <property type="match status" value="1"/>
</dbReference>
<dbReference type="PANTHER" id="PTHR43344:SF2">
    <property type="entry name" value="PHOSPHOSERINE PHOSPHATASE"/>
    <property type="match status" value="1"/>
</dbReference>
<dbReference type="SUPFAM" id="SSF55021">
    <property type="entry name" value="ACT-like"/>
    <property type="match status" value="2"/>
</dbReference>
<organism evidence="13 15">
    <name type="scientific">Candidatus Sysuiplasma superficiale</name>
    <dbReference type="NCBI Taxonomy" id="2823368"/>
    <lineage>
        <taxon>Archaea</taxon>
        <taxon>Methanobacteriati</taxon>
        <taxon>Thermoplasmatota</taxon>
        <taxon>Thermoplasmata</taxon>
        <taxon>Candidatus Sysuiplasmatales</taxon>
        <taxon>Candidatus Sysuiplasmataceae</taxon>
        <taxon>Candidatus Sysuiplasma</taxon>
    </lineage>
</organism>
<dbReference type="Gene3D" id="3.30.70.260">
    <property type="match status" value="1"/>
</dbReference>
<evidence type="ECO:0000256" key="3">
    <source>
        <dbReference type="ARBA" id="ARBA00009184"/>
    </source>
</evidence>
<dbReference type="SUPFAM" id="SSF56784">
    <property type="entry name" value="HAD-like"/>
    <property type="match status" value="1"/>
</dbReference>
<name>A0A8J7YQ67_9ARCH</name>
<evidence type="ECO:0000256" key="5">
    <source>
        <dbReference type="ARBA" id="ARBA00022605"/>
    </source>
</evidence>
<evidence type="ECO:0000259" key="12">
    <source>
        <dbReference type="PROSITE" id="PS51671"/>
    </source>
</evidence>
<dbReference type="InterPro" id="IPR050582">
    <property type="entry name" value="HAD-like_SerB"/>
</dbReference>
<dbReference type="GO" id="GO:0006564">
    <property type="term" value="P:L-serine biosynthetic process"/>
    <property type="evidence" value="ECO:0007669"/>
    <property type="project" value="UniProtKB-KW"/>
</dbReference>
<evidence type="ECO:0000256" key="4">
    <source>
        <dbReference type="ARBA" id="ARBA00012640"/>
    </source>
</evidence>
<evidence type="ECO:0000313" key="15">
    <source>
        <dbReference type="Proteomes" id="UP000716004"/>
    </source>
</evidence>
<dbReference type="Pfam" id="PF00702">
    <property type="entry name" value="Hydrolase"/>
    <property type="match status" value="1"/>
</dbReference>
<keyword evidence="7 13" id="KW-0378">Hydrolase</keyword>
<dbReference type="InterPro" id="IPR004469">
    <property type="entry name" value="PSP"/>
</dbReference>
<proteinExistence type="inferred from homology"/>
<dbReference type="GO" id="GO:0036424">
    <property type="term" value="F:L-phosphoserine phosphatase activity"/>
    <property type="evidence" value="ECO:0007669"/>
    <property type="project" value="InterPro"/>
</dbReference>
<gene>
    <name evidence="13" type="primary">serB</name>
    <name evidence="13" type="ORF">J9259_07320</name>
    <name evidence="14" type="ORF">KIY12_02275</name>
</gene>
<evidence type="ECO:0000256" key="7">
    <source>
        <dbReference type="ARBA" id="ARBA00022801"/>
    </source>
</evidence>
<keyword evidence="8" id="KW-0460">Magnesium</keyword>
<dbReference type="Proteomes" id="UP000716004">
    <property type="component" value="Unassembled WGS sequence"/>
</dbReference>
<evidence type="ECO:0000256" key="10">
    <source>
        <dbReference type="ARBA" id="ARBA00031693"/>
    </source>
</evidence>
<comment type="pathway">
    <text evidence="2">Amino-acid biosynthesis; L-serine biosynthesis; L-serine from 3-phospho-D-glycerate: step 3/3.</text>
</comment>
<dbReference type="UniPathway" id="UPA00135">
    <property type="reaction ID" value="UER00198"/>
</dbReference>
<comment type="caution">
    <text evidence="13">The sequence shown here is derived from an EMBL/GenBank/DDBJ whole genome shotgun (WGS) entry which is preliminary data.</text>
</comment>
<feature type="domain" description="ACT" evidence="12">
    <location>
        <begin position="5"/>
        <end position="78"/>
    </location>
</feature>
<dbReference type="InterPro" id="IPR036412">
    <property type="entry name" value="HAD-like_sf"/>
</dbReference>
<comment type="similarity">
    <text evidence="3">Belongs to the HAD-like hydrolase superfamily. SerB family.</text>
</comment>
<sequence>MRYRAITILGKDREGILTRVIDTINSAGARIVDIQQSVIHGILSLFILAEITPANDGADLRERMADALSVFELKFHMEDVPDYTRDSRGEMYVVTIVGENSGNILSSFTRAIASAGMNNVRINMLSRGDISAMQFIIDLRGNDPSFAKRHIEESLSGLRADVIFEPESTFRMGKKLIVFDMDSTLVSNETIDELASIAGVRNEVASITERAMKGEIDYAQSIRERVRLLRGMPLSVLEAISESLELSPGAAELVSALRSMKYRIALVSGGFTIFTEKMKRELNLDYAFGNRLEVRDGRLTGNLEEPILDAYGKQRVIEEILMNEGISSSEVVVIGDGANDTVMVRNAGLGIAFRGKDVLRRVADGTISRSDLTSVLYCLGHYNE</sequence>
<dbReference type="SFLD" id="SFLDG01137">
    <property type="entry name" value="C1.6.1:_Phosphoserine_Phosphat"/>
    <property type="match status" value="1"/>
</dbReference>
<protein>
    <recommendedName>
        <fullName evidence="4">phosphoserine phosphatase</fullName>
        <ecNumber evidence="4">3.1.3.3</ecNumber>
    </recommendedName>
    <alternativeName>
        <fullName evidence="10">O-phosphoserine phosphohydrolase</fullName>
    </alternativeName>
</protein>
<dbReference type="EC" id="3.1.3.3" evidence="4"/>
<feature type="active site" description="Nucleophile" evidence="11">
    <location>
        <position position="180"/>
    </location>
</feature>
<dbReference type="EMBL" id="JAGVSJ010000020">
    <property type="protein sequence ID" value="MBX8632306.1"/>
    <property type="molecule type" value="Genomic_DNA"/>
</dbReference>
<dbReference type="SFLD" id="SFLDF00029">
    <property type="entry name" value="phosphoserine_phosphatase"/>
    <property type="match status" value="1"/>
</dbReference>